<gene>
    <name evidence="4" type="ORF">THAOC_14734</name>
</gene>
<evidence type="ECO:0000256" key="2">
    <source>
        <dbReference type="SAM" id="MobiDB-lite"/>
    </source>
</evidence>
<evidence type="ECO:0000259" key="3">
    <source>
        <dbReference type="PROSITE" id="PS50106"/>
    </source>
</evidence>
<sequence length="2742" mass="302802">CQGGGTSIHVQPVRGLSTPDSAADMYYYFPPSSRGEGGAIANESTLEVSTAALDDDDIVGGSLDRSEKDGGSPTNVLGPVTHAPKTSLNFTASVSCAGLSLSVCEFIKDAEPRLDVGGEIIDGATDPFDMDDEISALTGFSFGSTKTDRESPGELFNPSCRFWPTKRHGISNRLLMVFHLPEIKAMIRGKGKELEHKLSFGSISIGSGMGRDILVLDQSFSDDPASCSLPAATVRMQGPEIAIKLGSIESRLDWKWAESLFSFFSSNGDMRARRTLDAFKDEEFVRRVLNGSTRVPPGKPYTLTAEMDSVSLSVPMKRGEANASAACDDKQLLFTCTKISAVKSSGRALDTLESRTDSVYVGDLDCAILSKTESDTIRTGLLKRPITLKYSPSQDEAEFPGTRHFFEISPLSILLSESRIRSLLCFANTFLQAPMGSDRSPDFQQELIPELSGSTLSRAEANIQSVDIHFLPQDDELIASFQSNPQGNNYLVRQQLQDAVTTFLWQLSHLDYQFPNRVAVACLKRITSEQLEVVGLSAADAAKCIELATKRFFDEAQSYSSRIQGQGRGLKRRSSRRYTISGAMTTFAPTSFSNKIDHIIGKVTATVMASIEEDSAFTYHSEKDVLFEGVSLTVKGSSLYCGSLLQLELQSANLRKGTMKLLSLDSLGQAKEDPQQKDYACMAAVRLGVSGQEVSLETGRIDVRFMPDECFLALTRIESICEFIITSLPPKSSAATAKATGTSLSFVASADLVSLVLMDRLFPFAELRLGNATLDLFKTLTESRTKLEAADISLDCLTSTAYSSILSTIQSEDLVRTAFSLQIREIGLPESRDVTVCLDSVRIVVLRQLIHEIVQYLSSPSYGLGLYRSYFPVKEQGSKPSSSSPRVVATRSSIILPRDSESVDLVGVEVERLSITIERVIESWTTGDYSFSAQSNPGEFPPATNQQHLSNEFYDCVDENHLAQAGTEAGNDLLISRYSITLESGRIFTALNRSRHSLDKVDLPQWHSEMKYNDGRIEQGKSPYLSRADSGEADSSDIMHWEEVTQCPLELNIFADFASALRLFIGDTPNATAHGVHLDMRMSQLYLLISLWYCNMQELPFLLPFDHDFIVKHSRNPEPPRGCWPEYGSPEFVSRIDSEIPTKTFEMSLCFRELKMRCTYDPAKFFPKDPEFLSLMEAEGDFLSIILTHAICGIESNADLVTRVGLVATSFSLSDGRVCSGAIPQEIQAKGESSSGAPLNMSWGLKCGRSVAHSGLPSPFQLTVFLTPDNHCMVNLGIDKANATLANINPIWILLEYFGLYFQDGAYGHPLFLAQLCNRPDDTTHVDDCDDRLKMDFRLWLANPNLVIPSRAGERDEMCIMLETDGLYYRYRSFDSSYSSQEILANGLAIVVLSNFVHQSSRGLRQVSGSVATYGYPRTLVDDLSFSAIYDYNSETNYTRFTLSVPPIPARPGMEVGNGIEHGDTDVKPFCIPSPTVCKPFLSPSRTTCSNEDTHVYISYEYMKVAADYLLAFISPPNPKPTDQGETAGDQSHTDNIFSVVVHVERLKFIISDPIQRVRSKQYGCFGPVDRADELQASVESTLYLDYFKLGLTRNWEPLVEPFHFLILYEKSKKRGDGVTFSSDCPLHLNFSSALVETIDDAINGFDLFQQLKTTPKPGINVPRLGSQSDPSFKTTSEERRGPNRLTVLHSEANLIRETDRVAYSLRNSTGERIRIHVQSAHEIDLRQQSTTVAYLDYMQLMPLSFPATHTIIRNLCTVEVPFRGDQNVGTYNQARQGNAVLNHEVDIQIPSYRWTRGVSLDRTGKYFVPIVPRSILVQRKVSDDWRLTNALHILAEVWTHTAVSNDLFLFHLIDEPCLPATNPDPTFSPSQTAFQSASALEKPEILQEKSGDTSEVVDGVGTKRLSPDEVCNLSFYLIDSALHLNGNHLGSVWIRPDQTKCNQDRQKLFDSNSSCLESVSQSTVEFPPRPLQLAKVVHESAVIYKGLCDDPDRTRAVATSGTEVSCPVFDKDKARTTTQWCYVVEMNRSPLVPSKQAADPPDSPPAHSNISDTISDILSSPAKVGKQGLKSAKNIFTRSNSIQDEMHAPVEYTLVIHPPIVIENLLPERGRFELMDGNTRNVLWWAILEPGEIVPVHTVGLDSPLLLLVNFVYCKTIGDGALVHRGEAEGILRAGWNTIGTAVKTSRDRVKKTLNTITDTKDNRGVTKFNMLQAGGKTPAKGEQLGFSSENDSIIESTGLSTSARRISGDGGFGSEDVASELTVVDSQGQKLTLLLDNESGRGGQRRVSVYCPFWIVNTTEHSLKYKQEKATSFPSGTVIENHRDGSKPVDGSNRIYGSMRHLGTTDPAGAWSWDSLHLNTVFPGRPGALSMIERSQEGTRDPALLAAMISEDLPLGTMCKLAFMFNFQEESLSLGGPPRLCLQLSEGKKYVSNFSSGFVLESIGVTQIVGMLCKGGRSLEVSVSISIAPGRLSKYTKIVRICPRYIMVNQLHNPIVSAQRDTHAHGSVFLNISCKRLWQDNSVTHHNLALDHSAQSTASTKWRFVDAAPSEGVINEYELLFGMPTPISSQACTLEPQTTAHHEASFVANINPDECRPFHLPDTRIDRLLRLDIGPSWYLSPSFSADITGQVVLPMSGARDLRLLPHVNSRGSAYYSVIFPPPPNEVDWNGELGVFFESDWDFGQKLIVKGIRDGSYASYFTDITVGDALIMIDSEPVEDFSFDQAIKHLKCKIYGILFSP</sequence>
<feature type="domain" description="PDZ" evidence="3">
    <location>
        <begin position="2671"/>
        <end position="2732"/>
    </location>
</feature>
<dbReference type="eggNOG" id="KOG1809">
    <property type="taxonomic scope" value="Eukaryota"/>
</dbReference>
<reference evidence="4 5" key="1">
    <citation type="journal article" date="2012" name="Genome Biol.">
        <title>Genome and low-iron response of an oceanic diatom adapted to chronic iron limitation.</title>
        <authorList>
            <person name="Lommer M."/>
            <person name="Specht M."/>
            <person name="Roy A.S."/>
            <person name="Kraemer L."/>
            <person name="Andreson R."/>
            <person name="Gutowska M.A."/>
            <person name="Wolf J."/>
            <person name="Bergner S.V."/>
            <person name="Schilhabel M.B."/>
            <person name="Klostermeier U.C."/>
            <person name="Beiko R.G."/>
            <person name="Rosenstiel P."/>
            <person name="Hippler M."/>
            <person name="Laroche J."/>
        </authorList>
    </citation>
    <scope>NUCLEOTIDE SEQUENCE [LARGE SCALE GENOMIC DNA]</scope>
    <source>
        <strain evidence="4 5">CCMP1005</strain>
    </source>
</reference>
<feature type="region of interest" description="Disordered" evidence="2">
    <location>
        <begin position="56"/>
        <end position="80"/>
    </location>
</feature>
<name>K0SGL5_THAOC</name>
<dbReference type="GO" id="GO:0045053">
    <property type="term" value="P:protein retention in Golgi apparatus"/>
    <property type="evidence" value="ECO:0007669"/>
    <property type="project" value="TreeGrafter"/>
</dbReference>
<feature type="region of interest" description="Disordered" evidence="2">
    <location>
        <begin position="1659"/>
        <end position="1681"/>
    </location>
</feature>
<dbReference type="SUPFAM" id="SSF50156">
    <property type="entry name" value="PDZ domain-like"/>
    <property type="match status" value="1"/>
</dbReference>
<evidence type="ECO:0000313" key="4">
    <source>
        <dbReference type="EMBL" id="EJK64520.1"/>
    </source>
</evidence>
<dbReference type="InterPro" id="IPR026847">
    <property type="entry name" value="VPS13"/>
</dbReference>
<comment type="similarity">
    <text evidence="1">Belongs to the VPS13 family.</text>
</comment>
<dbReference type="PANTHER" id="PTHR16166">
    <property type="entry name" value="VACUOLAR PROTEIN SORTING-ASSOCIATED PROTEIN VPS13"/>
    <property type="match status" value="1"/>
</dbReference>
<protein>
    <recommendedName>
        <fullName evidence="3">PDZ domain-containing protein</fullName>
    </recommendedName>
</protein>
<keyword evidence="5" id="KW-1185">Reference proteome</keyword>
<dbReference type="PROSITE" id="PS50106">
    <property type="entry name" value="PDZ"/>
    <property type="match status" value="1"/>
</dbReference>
<proteinExistence type="inferred from homology"/>
<evidence type="ECO:0000313" key="5">
    <source>
        <dbReference type="Proteomes" id="UP000266841"/>
    </source>
</evidence>
<dbReference type="OrthoDB" id="61483at2759"/>
<feature type="non-terminal residue" evidence="4">
    <location>
        <position position="1"/>
    </location>
</feature>
<feature type="compositionally biased region" description="Polar residues" evidence="2">
    <location>
        <begin position="1666"/>
        <end position="1675"/>
    </location>
</feature>
<evidence type="ECO:0000256" key="1">
    <source>
        <dbReference type="ARBA" id="ARBA00006545"/>
    </source>
</evidence>
<comment type="caution">
    <text evidence="4">The sequence shown here is derived from an EMBL/GenBank/DDBJ whole genome shotgun (WGS) entry which is preliminary data.</text>
</comment>
<accession>K0SGL5</accession>
<dbReference type="InterPro" id="IPR009543">
    <property type="entry name" value="VPS13_VAB"/>
</dbReference>
<dbReference type="GO" id="GO:0006623">
    <property type="term" value="P:protein targeting to vacuole"/>
    <property type="evidence" value="ECO:0007669"/>
    <property type="project" value="TreeGrafter"/>
</dbReference>
<dbReference type="InterPro" id="IPR001478">
    <property type="entry name" value="PDZ"/>
</dbReference>
<organism evidence="4 5">
    <name type="scientific">Thalassiosira oceanica</name>
    <name type="common">Marine diatom</name>
    <dbReference type="NCBI Taxonomy" id="159749"/>
    <lineage>
        <taxon>Eukaryota</taxon>
        <taxon>Sar</taxon>
        <taxon>Stramenopiles</taxon>
        <taxon>Ochrophyta</taxon>
        <taxon>Bacillariophyta</taxon>
        <taxon>Coscinodiscophyceae</taxon>
        <taxon>Thalassiosirophycidae</taxon>
        <taxon>Thalassiosirales</taxon>
        <taxon>Thalassiosiraceae</taxon>
        <taxon>Thalassiosira</taxon>
    </lineage>
</organism>
<dbReference type="InterPro" id="IPR036034">
    <property type="entry name" value="PDZ_sf"/>
</dbReference>
<dbReference type="PANTHER" id="PTHR16166:SF93">
    <property type="entry name" value="INTERMEMBRANE LIPID TRANSFER PROTEIN VPS13"/>
    <property type="match status" value="1"/>
</dbReference>
<dbReference type="EMBL" id="AGNL01017167">
    <property type="protein sequence ID" value="EJK64520.1"/>
    <property type="molecule type" value="Genomic_DNA"/>
</dbReference>
<dbReference type="Proteomes" id="UP000266841">
    <property type="component" value="Unassembled WGS sequence"/>
</dbReference>
<dbReference type="Pfam" id="PF25036">
    <property type="entry name" value="VPS13_VAB"/>
    <property type="match status" value="3"/>
</dbReference>